<evidence type="ECO:0000313" key="1">
    <source>
        <dbReference type="EMBL" id="OAI24722.1"/>
    </source>
</evidence>
<protein>
    <submittedName>
        <fullName evidence="1">Uncharacterized protein</fullName>
    </submittedName>
</protein>
<keyword evidence="2" id="KW-1185">Reference proteome</keyword>
<dbReference type="EMBL" id="LUUK01000044">
    <property type="protein sequence ID" value="OAI24722.1"/>
    <property type="molecule type" value="Genomic_DNA"/>
</dbReference>
<proteinExistence type="predicted"/>
<evidence type="ECO:0000313" key="2">
    <source>
        <dbReference type="Proteomes" id="UP000077628"/>
    </source>
</evidence>
<dbReference type="AlphaFoldDB" id="A0A177P3S5"/>
<gene>
    <name evidence="1" type="ORF">A1355_20255</name>
</gene>
<sequence length="308" mass="34731">MNSEIFSKLHIDVARNSTDDFNLFHDSKKWGRINRNPFAGPIVMGFQLESLVEGKVADFRRKLGEERLIAEHGLHFSNYQFTFANAVKPGQHVAVEIKQSQFKLEPEPVLSNRIAVKADGGLALMGFKKETARPLVTGKPDLLGIGEMRIQPDRCFLPNGYFLKRKFMMNSNAKNFLCGSLRDQSEYIDEIQDVVGFPELFPCALLSSALLEKALKWQHDFERNPMVYTSHKISIDRRLLAELRSNDALHILIKPAANCAEHDFGDLRATPLDYECYGLFRADNALLFSAEISLVPLETILQAMAASA</sequence>
<organism evidence="1 2">
    <name type="scientific">Methylomonas koyamae</name>
    <dbReference type="NCBI Taxonomy" id="702114"/>
    <lineage>
        <taxon>Bacteria</taxon>
        <taxon>Pseudomonadati</taxon>
        <taxon>Pseudomonadota</taxon>
        <taxon>Gammaproteobacteria</taxon>
        <taxon>Methylococcales</taxon>
        <taxon>Methylococcaceae</taxon>
        <taxon>Methylomonas</taxon>
    </lineage>
</organism>
<name>A0A177P3S5_9GAMM</name>
<reference evidence="2" key="1">
    <citation type="submission" date="2016-03" db="EMBL/GenBank/DDBJ databases">
        <authorList>
            <person name="Heylen K."/>
            <person name="De Vos P."/>
            <person name="Vekeman B."/>
        </authorList>
    </citation>
    <scope>NUCLEOTIDE SEQUENCE [LARGE SCALE GENOMIC DNA]</scope>
    <source>
        <strain evidence="2">R-45383</strain>
    </source>
</reference>
<dbReference type="OrthoDB" id="6320928at2"/>
<dbReference type="STRING" id="702114.A1355_20255"/>
<comment type="caution">
    <text evidence="1">The sequence shown here is derived from an EMBL/GenBank/DDBJ whole genome shotgun (WGS) entry which is preliminary data.</text>
</comment>
<dbReference type="Proteomes" id="UP000077628">
    <property type="component" value="Unassembled WGS sequence"/>
</dbReference>
<accession>A0A177P3S5</accession>